<comment type="caution">
    <text evidence="1">The sequence shown here is derived from an EMBL/GenBank/DDBJ whole genome shotgun (WGS) entry which is preliminary data.</text>
</comment>
<gene>
    <name evidence="1" type="primary">Acey_s1033.g3449</name>
    <name evidence="1" type="ORF">Y032_1033g3449</name>
</gene>
<dbReference type="Proteomes" id="UP000024635">
    <property type="component" value="Unassembled WGS sequence"/>
</dbReference>
<dbReference type="EMBL" id="JARK01000633">
    <property type="protein sequence ID" value="EYC35534.1"/>
    <property type="molecule type" value="Genomic_DNA"/>
</dbReference>
<protein>
    <submittedName>
        <fullName evidence="1">Uncharacterized protein</fullName>
    </submittedName>
</protein>
<evidence type="ECO:0000313" key="2">
    <source>
        <dbReference type="Proteomes" id="UP000024635"/>
    </source>
</evidence>
<organism evidence="1 2">
    <name type="scientific">Ancylostoma ceylanicum</name>
    <dbReference type="NCBI Taxonomy" id="53326"/>
    <lineage>
        <taxon>Eukaryota</taxon>
        <taxon>Metazoa</taxon>
        <taxon>Ecdysozoa</taxon>
        <taxon>Nematoda</taxon>
        <taxon>Chromadorea</taxon>
        <taxon>Rhabditida</taxon>
        <taxon>Rhabditina</taxon>
        <taxon>Rhabditomorpha</taxon>
        <taxon>Strongyloidea</taxon>
        <taxon>Ancylostomatidae</taxon>
        <taxon>Ancylostomatinae</taxon>
        <taxon>Ancylostoma</taxon>
    </lineage>
</organism>
<proteinExistence type="predicted"/>
<evidence type="ECO:0000313" key="1">
    <source>
        <dbReference type="EMBL" id="EYC35534.1"/>
    </source>
</evidence>
<name>A0A016W6V5_9BILA</name>
<keyword evidence="2" id="KW-1185">Reference proteome</keyword>
<reference evidence="2" key="1">
    <citation type="journal article" date="2015" name="Nat. Genet.">
        <title>The genome and transcriptome of the zoonotic hookworm Ancylostoma ceylanicum identify infection-specific gene families.</title>
        <authorList>
            <person name="Schwarz E.M."/>
            <person name="Hu Y."/>
            <person name="Antoshechkin I."/>
            <person name="Miller M.M."/>
            <person name="Sternberg P.W."/>
            <person name="Aroian R.V."/>
        </authorList>
    </citation>
    <scope>NUCLEOTIDE SEQUENCE</scope>
    <source>
        <strain evidence="2">HY135</strain>
    </source>
</reference>
<accession>A0A016W6V5</accession>
<dbReference type="AlphaFoldDB" id="A0A016W6V5"/>
<sequence length="171" mass="18843">MTPLLRRGGLVAWRFRHCLAKADPYSVDYATDWPRRTRALTSTQLVKQGGPVPFAPPLGRGGSLPWCFFFHYWATADTSLHRVPGCRLFLTSASADQYPDAILTAGSGWTHSPSVDSCSGAFLTPPSADPYPHVFPTAWPRRTGTLGFFSRLDQGGLVELRFHHCLAKADP</sequence>